<protein>
    <submittedName>
        <fullName evidence="1">Cell wall protein</fullName>
    </submittedName>
</protein>
<dbReference type="Proteomes" id="UP001164539">
    <property type="component" value="Chromosome 1"/>
</dbReference>
<keyword evidence="2" id="KW-1185">Reference proteome</keyword>
<comment type="caution">
    <text evidence="1">The sequence shown here is derived from an EMBL/GenBank/DDBJ whole genome shotgun (WGS) entry which is preliminary data.</text>
</comment>
<organism evidence="1 2">
    <name type="scientific">Melia azedarach</name>
    <name type="common">Chinaberry tree</name>
    <dbReference type="NCBI Taxonomy" id="155640"/>
    <lineage>
        <taxon>Eukaryota</taxon>
        <taxon>Viridiplantae</taxon>
        <taxon>Streptophyta</taxon>
        <taxon>Embryophyta</taxon>
        <taxon>Tracheophyta</taxon>
        <taxon>Spermatophyta</taxon>
        <taxon>Magnoliopsida</taxon>
        <taxon>eudicotyledons</taxon>
        <taxon>Gunneridae</taxon>
        <taxon>Pentapetalae</taxon>
        <taxon>rosids</taxon>
        <taxon>malvids</taxon>
        <taxon>Sapindales</taxon>
        <taxon>Meliaceae</taxon>
        <taxon>Melia</taxon>
    </lineage>
</organism>
<proteinExistence type="predicted"/>
<evidence type="ECO:0000313" key="2">
    <source>
        <dbReference type="Proteomes" id="UP001164539"/>
    </source>
</evidence>
<accession>A0ACC1Z353</accession>
<sequence>MAYKTVSSLLAQIFILSVLLAQALAGRGDPKTAKNADVKQPEWLLKSDHSLLIPGIGRVMLPPGLGTPYNPYTGGGSTGGTGATGGYLPGGDDTFVPNPGFEAPKPGRGVEGVPPNAHP</sequence>
<evidence type="ECO:0000313" key="1">
    <source>
        <dbReference type="EMBL" id="KAJ4729859.1"/>
    </source>
</evidence>
<gene>
    <name evidence="1" type="ORF">OWV82_002571</name>
</gene>
<reference evidence="1 2" key="1">
    <citation type="journal article" date="2023" name="Science">
        <title>Complex scaffold remodeling in plant triterpene biosynthesis.</title>
        <authorList>
            <person name="De La Pena R."/>
            <person name="Hodgson H."/>
            <person name="Liu J.C."/>
            <person name="Stephenson M.J."/>
            <person name="Martin A.C."/>
            <person name="Owen C."/>
            <person name="Harkess A."/>
            <person name="Leebens-Mack J."/>
            <person name="Jimenez L.E."/>
            <person name="Osbourn A."/>
            <person name="Sattely E.S."/>
        </authorList>
    </citation>
    <scope>NUCLEOTIDE SEQUENCE [LARGE SCALE GENOMIC DNA]</scope>
    <source>
        <strain evidence="2">cv. JPN11</strain>
        <tissue evidence="1">Leaf</tissue>
    </source>
</reference>
<dbReference type="EMBL" id="CM051394">
    <property type="protein sequence ID" value="KAJ4729859.1"/>
    <property type="molecule type" value="Genomic_DNA"/>
</dbReference>
<name>A0ACC1Z353_MELAZ</name>